<feature type="region of interest" description="Disordered" evidence="1">
    <location>
        <begin position="1"/>
        <end position="53"/>
    </location>
</feature>
<evidence type="ECO:0000313" key="3">
    <source>
        <dbReference type="Proteomes" id="UP000308671"/>
    </source>
</evidence>
<dbReference type="Proteomes" id="UP000308671">
    <property type="component" value="Unassembled WGS sequence"/>
</dbReference>
<dbReference type="OrthoDB" id="3534541at2759"/>
<accession>A0A4V4HW51</accession>
<organism evidence="2 3">
    <name type="scientific">Botrytis galanthina</name>
    <dbReference type="NCBI Taxonomy" id="278940"/>
    <lineage>
        <taxon>Eukaryota</taxon>
        <taxon>Fungi</taxon>
        <taxon>Dikarya</taxon>
        <taxon>Ascomycota</taxon>
        <taxon>Pezizomycotina</taxon>
        <taxon>Leotiomycetes</taxon>
        <taxon>Helotiales</taxon>
        <taxon>Sclerotiniaceae</taxon>
        <taxon>Botrytis</taxon>
    </lineage>
</organism>
<keyword evidence="3" id="KW-1185">Reference proteome</keyword>
<feature type="compositionally biased region" description="Polar residues" evidence="1">
    <location>
        <begin position="24"/>
        <end position="53"/>
    </location>
</feature>
<evidence type="ECO:0000313" key="2">
    <source>
        <dbReference type="EMBL" id="THV55836.1"/>
    </source>
</evidence>
<dbReference type="AlphaFoldDB" id="A0A4V4HW51"/>
<comment type="caution">
    <text evidence="2">The sequence shown here is derived from an EMBL/GenBank/DDBJ whole genome shotgun (WGS) entry which is preliminary data.</text>
</comment>
<dbReference type="EMBL" id="PQXL01000003">
    <property type="protein sequence ID" value="THV55836.1"/>
    <property type="molecule type" value="Genomic_DNA"/>
</dbReference>
<proteinExistence type="predicted"/>
<sequence length="310" mass="36088">MFPNLESRLRRAMDSRKGKRVTCKETQNNGLVHRSNNTSETARATNPALNTPEQPKADLASIKVETVSMNEKNEQKARPPQERSLSQDYLSRNYFIELAADKIERSQQQLLLLKQKDPAEEVYPSLRLSSQLSMDICTSGDIIEDMNEEELEYKIRINEITKKTWSEHDPELKTHQDFDNLCRERINESNLLYDERIMESRKAAIIRKFERTTMKWGERADDELQFLSLPQNCLGAALPHRYIEDLIAKRKIEIRLLERELEKRAENKEYVPHTDASYPELEGGKRVHKLGNVASAQLLTLRELMVFNES</sequence>
<feature type="compositionally biased region" description="Basic and acidic residues" evidence="1">
    <location>
        <begin position="7"/>
        <end position="16"/>
    </location>
</feature>
<evidence type="ECO:0000256" key="1">
    <source>
        <dbReference type="SAM" id="MobiDB-lite"/>
    </source>
</evidence>
<gene>
    <name evidence="2" type="ORF">BGAL_0003g00780</name>
</gene>
<reference evidence="2 3" key="1">
    <citation type="submission" date="2017-12" db="EMBL/GenBank/DDBJ databases">
        <title>Comparative genomics of Botrytis spp.</title>
        <authorList>
            <person name="Valero-Jimenez C.A."/>
            <person name="Tapia P."/>
            <person name="Veloso J."/>
            <person name="Silva-Moreno E."/>
            <person name="Staats M."/>
            <person name="Valdes J.H."/>
            <person name="Van Kan J.A.L."/>
        </authorList>
    </citation>
    <scope>NUCLEOTIDE SEQUENCE [LARGE SCALE GENOMIC DNA]</scope>
    <source>
        <strain evidence="2 3">MUCL435</strain>
    </source>
</reference>
<name>A0A4V4HW51_9HELO</name>
<protein>
    <submittedName>
        <fullName evidence="2">Uncharacterized protein</fullName>
    </submittedName>
</protein>